<keyword evidence="2" id="KW-1185">Reference proteome</keyword>
<name>A0ABP6VWN1_9PSEU</name>
<organism evidence="1 2">
    <name type="scientific">Amycolatopsis ultiminotia</name>
    <dbReference type="NCBI Taxonomy" id="543629"/>
    <lineage>
        <taxon>Bacteria</taxon>
        <taxon>Bacillati</taxon>
        <taxon>Actinomycetota</taxon>
        <taxon>Actinomycetes</taxon>
        <taxon>Pseudonocardiales</taxon>
        <taxon>Pseudonocardiaceae</taxon>
        <taxon>Amycolatopsis</taxon>
    </lineage>
</organism>
<reference evidence="2" key="1">
    <citation type="journal article" date="2019" name="Int. J. Syst. Evol. Microbiol.">
        <title>The Global Catalogue of Microorganisms (GCM) 10K type strain sequencing project: providing services to taxonomists for standard genome sequencing and annotation.</title>
        <authorList>
            <consortium name="The Broad Institute Genomics Platform"/>
            <consortium name="The Broad Institute Genome Sequencing Center for Infectious Disease"/>
            <person name="Wu L."/>
            <person name="Ma J."/>
        </authorList>
    </citation>
    <scope>NUCLEOTIDE SEQUENCE [LARGE SCALE GENOMIC DNA]</scope>
    <source>
        <strain evidence="2">JCM 16898</strain>
    </source>
</reference>
<dbReference type="Proteomes" id="UP001500689">
    <property type="component" value="Unassembled WGS sequence"/>
</dbReference>
<accession>A0ABP6VWN1</accession>
<comment type="caution">
    <text evidence="1">The sequence shown here is derived from an EMBL/GenBank/DDBJ whole genome shotgun (WGS) entry which is preliminary data.</text>
</comment>
<evidence type="ECO:0000313" key="2">
    <source>
        <dbReference type="Proteomes" id="UP001500689"/>
    </source>
</evidence>
<dbReference type="EMBL" id="BAAAZN010000005">
    <property type="protein sequence ID" value="GAA3541746.1"/>
    <property type="molecule type" value="Genomic_DNA"/>
</dbReference>
<gene>
    <name evidence="1" type="ORF">GCM10022222_26770</name>
</gene>
<sequence>MQEPRSAGAMDTEFPYALRTMCYIEVASDGSVRWGSGAGTYKRALAGETRLYAVWPGEWSSHLFVIDDLDQYARAFGIVHDETRTGLADHQHQARWAVHPTEDKPNGAYITINVQLDCGCKIRDLKTFATQMRQQQGWNIATSGGWGGGGETYYMRARRKSLTT</sequence>
<evidence type="ECO:0000313" key="1">
    <source>
        <dbReference type="EMBL" id="GAA3541746.1"/>
    </source>
</evidence>
<proteinExistence type="predicted"/>
<protein>
    <submittedName>
        <fullName evidence="1">Uncharacterized protein</fullName>
    </submittedName>
</protein>